<feature type="domain" description="Carboxylesterase type B" evidence="4">
    <location>
        <begin position="416"/>
        <end position="554"/>
    </location>
</feature>
<keyword evidence="6" id="KW-1185">Reference proteome</keyword>
<evidence type="ECO:0000256" key="1">
    <source>
        <dbReference type="ARBA" id="ARBA00005964"/>
    </source>
</evidence>
<dbReference type="EMBL" id="CP002083">
    <property type="protein sequence ID" value="ADJ23958.1"/>
    <property type="molecule type" value="Genomic_DNA"/>
</dbReference>
<evidence type="ECO:0000256" key="3">
    <source>
        <dbReference type="RuleBase" id="RU361235"/>
    </source>
</evidence>
<dbReference type="SUPFAM" id="SSF53474">
    <property type="entry name" value="alpha/beta-Hydrolases"/>
    <property type="match status" value="1"/>
</dbReference>
<evidence type="ECO:0000313" key="6">
    <source>
        <dbReference type="Proteomes" id="UP000002033"/>
    </source>
</evidence>
<dbReference type="EC" id="3.1.1.-" evidence="3"/>
<protein>
    <recommendedName>
        <fullName evidence="3">Carboxylic ester hydrolase</fullName>
        <ecNumber evidence="3">3.1.1.-</ecNumber>
    </recommendedName>
</protein>
<dbReference type="InterPro" id="IPR002018">
    <property type="entry name" value="CarbesteraseB"/>
</dbReference>
<proteinExistence type="inferred from homology"/>
<feature type="domain" description="Carboxylesterase type B" evidence="4">
    <location>
        <begin position="45"/>
        <end position="362"/>
    </location>
</feature>
<accession>D8JQK4</accession>
<dbReference type="PANTHER" id="PTHR11559">
    <property type="entry name" value="CARBOXYLESTERASE"/>
    <property type="match status" value="1"/>
</dbReference>
<dbReference type="Gene3D" id="3.40.50.1820">
    <property type="entry name" value="alpha/beta hydrolase"/>
    <property type="match status" value="1"/>
</dbReference>
<reference evidence="6" key="1">
    <citation type="journal article" date="2011" name="J. Bacteriol.">
        <title>Genome sequences of eight morphologically diverse alphaproteobacteria.</title>
        <authorList>
            <consortium name="US DOE Joint Genome Institute"/>
            <person name="Brown P.J."/>
            <person name="Kysela D.T."/>
            <person name="Buechlein A."/>
            <person name="Hemmerich C."/>
            <person name="Brun Y.V."/>
        </authorList>
    </citation>
    <scope>NUCLEOTIDE SEQUENCE [LARGE SCALE GENOMIC DNA]</scope>
    <source>
        <strain evidence="6">ATCC 51888 / DSM 1869 / NCIB 11706 / TK 0415</strain>
    </source>
</reference>
<dbReference type="eggNOG" id="COG2272">
    <property type="taxonomic scope" value="Bacteria"/>
</dbReference>
<dbReference type="Proteomes" id="UP000002033">
    <property type="component" value="Chromosome"/>
</dbReference>
<dbReference type="OrthoDB" id="9775851at2"/>
<dbReference type="InterPro" id="IPR029058">
    <property type="entry name" value="AB_hydrolase_fold"/>
</dbReference>
<dbReference type="ESTHER" id="hypda-d8jqk4">
    <property type="family name" value="Carb_B_Bacteria"/>
</dbReference>
<gene>
    <name evidence="5" type="ordered locus">Hden_2159</name>
</gene>
<dbReference type="Pfam" id="PF00135">
    <property type="entry name" value="COesterase"/>
    <property type="match status" value="2"/>
</dbReference>
<dbReference type="PROSITE" id="PS00122">
    <property type="entry name" value="CARBOXYLESTERASE_B_1"/>
    <property type="match status" value="1"/>
</dbReference>
<keyword evidence="2 3" id="KW-0378">Hydrolase</keyword>
<feature type="chain" id="PRO_5005127179" description="Carboxylic ester hydrolase" evidence="3">
    <location>
        <begin position="35"/>
        <end position="560"/>
    </location>
</feature>
<keyword evidence="3" id="KW-0732">Signal</keyword>
<evidence type="ECO:0000313" key="5">
    <source>
        <dbReference type="EMBL" id="ADJ23958.1"/>
    </source>
</evidence>
<dbReference type="GO" id="GO:0016787">
    <property type="term" value="F:hydrolase activity"/>
    <property type="evidence" value="ECO:0007669"/>
    <property type="project" value="UniProtKB-KW"/>
</dbReference>
<organism evidence="5 6">
    <name type="scientific">Hyphomicrobium denitrificans (strain ATCC 51888 / DSM 1869 / NCIMB 11706 / TK 0415)</name>
    <dbReference type="NCBI Taxonomy" id="582899"/>
    <lineage>
        <taxon>Bacteria</taxon>
        <taxon>Pseudomonadati</taxon>
        <taxon>Pseudomonadota</taxon>
        <taxon>Alphaproteobacteria</taxon>
        <taxon>Hyphomicrobiales</taxon>
        <taxon>Hyphomicrobiaceae</taxon>
        <taxon>Hyphomicrobium</taxon>
    </lineage>
</organism>
<dbReference type="KEGG" id="hdn:Hden_2159"/>
<dbReference type="HOGENOM" id="CLU_006586_16_4_5"/>
<dbReference type="InterPro" id="IPR019826">
    <property type="entry name" value="Carboxylesterase_B_AS"/>
</dbReference>
<dbReference type="STRING" id="582899.Hden_2159"/>
<evidence type="ECO:0000259" key="4">
    <source>
        <dbReference type="Pfam" id="PF00135"/>
    </source>
</evidence>
<evidence type="ECO:0000256" key="2">
    <source>
        <dbReference type="ARBA" id="ARBA00022801"/>
    </source>
</evidence>
<comment type="similarity">
    <text evidence="1 3">Belongs to the type-B carboxylesterase/lipase family.</text>
</comment>
<feature type="signal peptide" evidence="3">
    <location>
        <begin position="1"/>
        <end position="34"/>
    </location>
</feature>
<dbReference type="InterPro" id="IPR050309">
    <property type="entry name" value="Type-B_Carboxylest/Lipase"/>
</dbReference>
<sequence length="560" mass="59231" precursor="true">MHINTSSIEGRRRARSRYMALLASVSVLSVAAAAAPTLAGAANDGPVVSTVDGSVRGYADKGVNVFLGIPYAAPPVGKLRWQPPAAAKKWKGTLDATRFGNTCPQVTELGAFAGPSSTSEDCLYLNVFTTGGSGNGKKKPVIVWIHGGGNIDGETNDYDASKLATGGPSGVPTVVVTLNYRLGIFGFFSHASINGEGHLWGNYGILDQQAALRWVQRNIAAFGGDPDKVALGGQSAGAVDTGANQLSPYANGLFNRAIYQSSPGFFSTLPSANDALTKGSAFATAANCPGSNTAAAACLRDLPVSRVLQLQGTPNADGPYTAGAFVDGSVIPLTPEQAFSSGRFNKMPIIGGAVKDEITFTTGITEYFSGPPQAPMTAAQYAAAVTGPAAAQYPLSSFGGDPMLAYERFQTDPAKCRELHVMQLWAPQVPTYAYDFTYQNAPYYFPKMPGFKPLAAHTIDIQFLFDNWHGGNLGVNIDQTTGQPRELNAEETKLSDQLVAAWSNFANTGNPNGSGNSPWPKFGAGKNAKYFVQDIPLSTTAVSNFRDTYKCNFWDTQLTY</sequence>
<dbReference type="AlphaFoldDB" id="D8JQK4"/>
<name>D8JQK4_HYPDA</name>